<dbReference type="Proteomes" id="UP001274321">
    <property type="component" value="Unassembled WGS sequence"/>
</dbReference>
<reference evidence="1 2" key="1">
    <citation type="submission" date="2023-11" db="EMBL/GenBank/DDBJ databases">
        <authorList>
            <person name="Bao R."/>
        </authorList>
    </citation>
    <scope>NUCLEOTIDE SEQUENCE [LARGE SCALE GENOMIC DNA]</scope>
    <source>
        <strain evidence="1 2">PJ23</strain>
    </source>
</reference>
<sequence length="240" mass="26505">MSVSDTPVRRGFGEVDTWIFDLDNTLYPPSCRLFELIDQRMAMFIANMFGIDGLSARALQKDYYRRYGTSLRGLMKVDGVDPHEFMDFVHDVSHERLVPNPALIEAIGALPGKRYVLTNGSRGHAERCAASLGLGDLFHDIFDVAQADFVPKPEQSTYDRFVSHLGVEPQRAAMFEDLARNLAVPHALGMTTVLVVPADGDVEERAMHADDSVQGAHVDHVTDDLAGFLSGVLSARSRTN</sequence>
<dbReference type="EMBL" id="JAXAFJ010000007">
    <property type="protein sequence ID" value="MDX6806872.1"/>
    <property type="molecule type" value="Genomic_DNA"/>
</dbReference>
<dbReference type="Pfam" id="PF00702">
    <property type="entry name" value="Hydrolase"/>
    <property type="match status" value="1"/>
</dbReference>
<organism evidence="1 2">
    <name type="scientific">Terrihabitans rhizophilus</name>
    <dbReference type="NCBI Taxonomy" id="3092662"/>
    <lineage>
        <taxon>Bacteria</taxon>
        <taxon>Pseudomonadati</taxon>
        <taxon>Pseudomonadota</taxon>
        <taxon>Alphaproteobacteria</taxon>
        <taxon>Hyphomicrobiales</taxon>
        <taxon>Terrihabitans</taxon>
    </lineage>
</organism>
<dbReference type="SUPFAM" id="SSF56784">
    <property type="entry name" value="HAD-like"/>
    <property type="match status" value="1"/>
</dbReference>
<dbReference type="RefSeq" id="WP_319844995.1">
    <property type="nucleotide sequence ID" value="NZ_JAXAFJ010000007.1"/>
</dbReference>
<evidence type="ECO:0000313" key="1">
    <source>
        <dbReference type="EMBL" id="MDX6806872.1"/>
    </source>
</evidence>
<dbReference type="InterPro" id="IPR010237">
    <property type="entry name" value="Pyr-5-nucltdase"/>
</dbReference>
<proteinExistence type="predicted"/>
<dbReference type="NCBIfam" id="TIGR01993">
    <property type="entry name" value="Pyr-5-nucltdase"/>
    <property type="match status" value="1"/>
</dbReference>
<dbReference type="PANTHER" id="PTHR12725:SF117">
    <property type="entry name" value="HALOACID DEHALOGENASE-LIKE HYDROLASE"/>
    <property type="match status" value="1"/>
</dbReference>
<accession>A0ABU4RPW0</accession>
<name>A0ABU4RPW0_9HYPH</name>
<dbReference type="Gene3D" id="1.10.150.450">
    <property type="match status" value="1"/>
</dbReference>
<protein>
    <submittedName>
        <fullName evidence="1">Pyrimidine 5'-nucleotidase</fullName>
    </submittedName>
</protein>
<dbReference type="NCBIfam" id="TIGR01509">
    <property type="entry name" value="HAD-SF-IA-v3"/>
    <property type="match status" value="1"/>
</dbReference>
<comment type="caution">
    <text evidence="1">The sequence shown here is derived from an EMBL/GenBank/DDBJ whole genome shotgun (WGS) entry which is preliminary data.</text>
</comment>
<dbReference type="SFLD" id="SFLDS00003">
    <property type="entry name" value="Haloacid_Dehalogenase"/>
    <property type="match status" value="1"/>
</dbReference>
<dbReference type="InterPro" id="IPR036412">
    <property type="entry name" value="HAD-like_sf"/>
</dbReference>
<evidence type="ECO:0000313" key="2">
    <source>
        <dbReference type="Proteomes" id="UP001274321"/>
    </source>
</evidence>
<dbReference type="SFLD" id="SFLDG01129">
    <property type="entry name" value="C1.5:_HAD__Beta-PGM__Phosphata"/>
    <property type="match status" value="1"/>
</dbReference>
<dbReference type="InterPro" id="IPR006439">
    <property type="entry name" value="HAD-SF_hydro_IA"/>
</dbReference>
<dbReference type="PANTHER" id="PTHR12725">
    <property type="entry name" value="HALOACID DEHALOGENASE-LIKE HYDROLASE"/>
    <property type="match status" value="1"/>
</dbReference>
<dbReference type="InterPro" id="IPR023214">
    <property type="entry name" value="HAD_sf"/>
</dbReference>
<dbReference type="Gene3D" id="3.40.50.1000">
    <property type="entry name" value="HAD superfamily/HAD-like"/>
    <property type="match status" value="1"/>
</dbReference>
<dbReference type="SFLD" id="SFLDG01132">
    <property type="entry name" value="C1.5.3:_5'-Nucleotidase_Like"/>
    <property type="match status" value="1"/>
</dbReference>
<gene>
    <name evidence="1" type="ORF">SCD90_12430</name>
</gene>
<keyword evidence="2" id="KW-1185">Reference proteome</keyword>